<dbReference type="EMBL" id="JAJNEC010000008">
    <property type="protein sequence ID" value="MCD2426196.1"/>
    <property type="molecule type" value="Genomic_DNA"/>
</dbReference>
<evidence type="ECO:0000256" key="5">
    <source>
        <dbReference type="PROSITE-ProRule" id="PRU00277"/>
    </source>
</evidence>
<reference evidence="8 9" key="1">
    <citation type="submission" date="2021-11" db="EMBL/GenBank/DDBJ databases">
        <title>Genomic of Niabella pedocola.</title>
        <authorList>
            <person name="Wu T."/>
        </authorList>
    </citation>
    <scope>NUCLEOTIDE SEQUENCE [LARGE SCALE GENOMIC DNA]</scope>
    <source>
        <strain evidence="8 9">JCM 31011</strain>
    </source>
</reference>
<keyword evidence="4 5" id="KW-0413">Isomerase</keyword>
<feature type="domain" description="PPIase FKBP-type" evidence="7">
    <location>
        <begin position="76"/>
        <end position="162"/>
    </location>
</feature>
<dbReference type="PROSITE" id="PS51257">
    <property type="entry name" value="PROKAR_LIPOPROTEIN"/>
    <property type="match status" value="1"/>
</dbReference>
<evidence type="ECO:0000256" key="1">
    <source>
        <dbReference type="ARBA" id="ARBA00000971"/>
    </source>
</evidence>
<evidence type="ECO:0000313" key="9">
    <source>
        <dbReference type="Proteomes" id="UP001199816"/>
    </source>
</evidence>
<evidence type="ECO:0000256" key="4">
    <source>
        <dbReference type="ARBA" id="ARBA00023235"/>
    </source>
</evidence>
<gene>
    <name evidence="8" type="ORF">LQ567_25650</name>
</gene>
<dbReference type="GO" id="GO:0003755">
    <property type="term" value="F:peptidyl-prolyl cis-trans isomerase activity"/>
    <property type="evidence" value="ECO:0007669"/>
    <property type="project" value="UniProtKB-EC"/>
</dbReference>
<evidence type="ECO:0000259" key="7">
    <source>
        <dbReference type="PROSITE" id="PS50059"/>
    </source>
</evidence>
<evidence type="ECO:0000256" key="6">
    <source>
        <dbReference type="RuleBase" id="RU003915"/>
    </source>
</evidence>
<dbReference type="PROSITE" id="PS50059">
    <property type="entry name" value="FKBP_PPIASE"/>
    <property type="match status" value="1"/>
</dbReference>
<comment type="catalytic activity">
    <reaction evidence="1 5 6">
        <text>[protein]-peptidylproline (omega=180) = [protein]-peptidylproline (omega=0)</text>
        <dbReference type="Rhea" id="RHEA:16237"/>
        <dbReference type="Rhea" id="RHEA-COMP:10747"/>
        <dbReference type="Rhea" id="RHEA-COMP:10748"/>
        <dbReference type="ChEBI" id="CHEBI:83833"/>
        <dbReference type="ChEBI" id="CHEBI:83834"/>
        <dbReference type="EC" id="5.2.1.8"/>
    </reaction>
</comment>
<dbReference type="PANTHER" id="PTHR43811">
    <property type="entry name" value="FKBP-TYPE PEPTIDYL-PROLYL CIS-TRANS ISOMERASE FKPA"/>
    <property type="match status" value="1"/>
</dbReference>
<evidence type="ECO:0000256" key="3">
    <source>
        <dbReference type="ARBA" id="ARBA00023110"/>
    </source>
</evidence>
<dbReference type="Gene3D" id="3.10.50.40">
    <property type="match status" value="1"/>
</dbReference>
<organism evidence="8 9">
    <name type="scientific">Niabella pedocola</name>
    <dbReference type="NCBI Taxonomy" id="1752077"/>
    <lineage>
        <taxon>Bacteria</taxon>
        <taxon>Pseudomonadati</taxon>
        <taxon>Bacteroidota</taxon>
        <taxon>Chitinophagia</taxon>
        <taxon>Chitinophagales</taxon>
        <taxon>Chitinophagaceae</taxon>
        <taxon>Niabella</taxon>
    </lineage>
</organism>
<name>A0ABS8PYP9_9BACT</name>
<dbReference type="Pfam" id="PF00254">
    <property type="entry name" value="FKBP_C"/>
    <property type="match status" value="1"/>
</dbReference>
<keyword evidence="9" id="KW-1185">Reference proteome</keyword>
<proteinExistence type="inferred from homology"/>
<dbReference type="Proteomes" id="UP001199816">
    <property type="component" value="Unassembled WGS sequence"/>
</dbReference>
<dbReference type="RefSeq" id="WP_231008784.1">
    <property type="nucleotide sequence ID" value="NZ_JAJNEC010000008.1"/>
</dbReference>
<protein>
    <recommendedName>
        <fullName evidence="6">Peptidyl-prolyl cis-trans isomerase</fullName>
        <ecNumber evidence="6">5.2.1.8</ecNumber>
    </recommendedName>
</protein>
<dbReference type="InterPro" id="IPR001179">
    <property type="entry name" value="PPIase_FKBP_dom"/>
</dbReference>
<comment type="caution">
    <text evidence="8">The sequence shown here is derived from an EMBL/GenBank/DDBJ whole genome shotgun (WGS) entry which is preliminary data.</text>
</comment>
<dbReference type="InterPro" id="IPR046357">
    <property type="entry name" value="PPIase_dom_sf"/>
</dbReference>
<sequence length="163" mass="17508">MNRKLCAGLVVVFGLLIAGCIKEETAATCDLKPATSDTAQMKQYIKDSAINAVVDSSNWVMWQVIREGTGARPEPNSQVTIKYMGRLLTGQGFDSSSAKNPDGIILRLNGAIPGLYLGLSRIREGGAIKLLIPSAQAYGCDARYGSLANQPLFFNIELVKVSN</sequence>
<dbReference type="EC" id="5.2.1.8" evidence="6"/>
<evidence type="ECO:0000256" key="2">
    <source>
        <dbReference type="ARBA" id="ARBA00006577"/>
    </source>
</evidence>
<dbReference type="PANTHER" id="PTHR43811:SF19">
    <property type="entry name" value="39 KDA FK506-BINDING NUCLEAR PROTEIN"/>
    <property type="match status" value="1"/>
</dbReference>
<comment type="similarity">
    <text evidence="2 6">Belongs to the FKBP-type PPIase family.</text>
</comment>
<accession>A0ABS8PYP9</accession>
<keyword evidence="3 5" id="KW-0697">Rotamase</keyword>
<dbReference type="SUPFAM" id="SSF54534">
    <property type="entry name" value="FKBP-like"/>
    <property type="match status" value="1"/>
</dbReference>
<evidence type="ECO:0000313" key="8">
    <source>
        <dbReference type="EMBL" id="MCD2426196.1"/>
    </source>
</evidence>